<evidence type="ECO:0000259" key="4">
    <source>
        <dbReference type="SMART" id="SM00797"/>
    </source>
</evidence>
<reference evidence="6" key="1">
    <citation type="submission" date="2016-10" db="EMBL/GenBank/DDBJ databases">
        <authorList>
            <person name="Varghese N."/>
            <person name="Submissions S."/>
        </authorList>
    </citation>
    <scope>NUCLEOTIDE SEQUENCE [LARGE SCALE GENOMIC DNA]</scope>
    <source>
        <strain evidence="6">CGMCC 4.3530</strain>
    </source>
</reference>
<dbReference type="InterPro" id="IPR029000">
    <property type="entry name" value="Cyclophilin-like_dom_sf"/>
</dbReference>
<evidence type="ECO:0000256" key="3">
    <source>
        <dbReference type="ARBA" id="ARBA00022840"/>
    </source>
</evidence>
<dbReference type="InterPro" id="IPR003778">
    <property type="entry name" value="CT_A_B"/>
</dbReference>
<feature type="domain" description="Carboxyltransferase" evidence="4">
    <location>
        <begin position="35"/>
        <end position="328"/>
    </location>
</feature>
<evidence type="ECO:0000313" key="5">
    <source>
        <dbReference type="EMBL" id="SDW05964.1"/>
    </source>
</evidence>
<dbReference type="PANTHER" id="PTHR43309:SF3">
    <property type="entry name" value="5-OXOPROLINASE SUBUNIT C"/>
    <property type="match status" value="1"/>
</dbReference>
<protein>
    <submittedName>
        <fullName evidence="5">Urea carboxylase</fullName>
    </submittedName>
</protein>
<organism evidence="5 6">
    <name type="scientific">Saccharopolyspora shandongensis</name>
    <dbReference type="NCBI Taxonomy" id="418495"/>
    <lineage>
        <taxon>Bacteria</taxon>
        <taxon>Bacillati</taxon>
        <taxon>Actinomycetota</taxon>
        <taxon>Actinomycetes</taxon>
        <taxon>Pseudonocardiales</taxon>
        <taxon>Pseudonocardiaceae</taxon>
        <taxon>Saccharopolyspora</taxon>
    </lineage>
</organism>
<dbReference type="Proteomes" id="UP000199529">
    <property type="component" value="Unassembled WGS sequence"/>
</dbReference>
<keyword evidence="1" id="KW-0547">Nucleotide-binding</keyword>
<accession>A0A1H2QH51</accession>
<evidence type="ECO:0000313" key="6">
    <source>
        <dbReference type="Proteomes" id="UP000199529"/>
    </source>
</evidence>
<dbReference type="AlphaFoldDB" id="A0A1H2QH51"/>
<dbReference type="PANTHER" id="PTHR43309">
    <property type="entry name" value="5-OXOPROLINASE SUBUNIT C"/>
    <property type="match status" value="1"/>
</dbReference>
<dbReference type="STRING" id="418495.SAMN05216215_100191"/>
<dbReference type="RefSeq" id="WP_093260002.1">
    <property type="nucleotide sequence ID" value="NZ_FNOK01000001.1"/>
</dbReference>
<dbReference type="GO" id="GO:0005524">
    <property type="term" value="F:ATP binding"/>
    <property type="evidence" value="ECO:0007669"/>
    <property type="project" value="UniProtKB-KW"/>
</dbReference>
<evidence type="ECO:0000256" key="1">
    <source>
        <dbReference type="ARBA" id="ARBA00022741"/>
    </source>
</evidence>
<dbReference type="OrthoDB" id="9768696at2"/>
<keyword evidence="2" id="KW-0378">Hydrolase</keyword>
<dbReference type="EMBL" id="FNOK01000001">
    <property type="protein sequence ID" value="SDW05964.1"/>
    <property type="molecule type" value="Genomic_DNA"/>
</dbReference>
<sequence>MTARAEDAATQALEVVEPGLQTTVQDHPGRLGRQSLGFFPSGPVDHLAFRLANILVGNRPGAAALEIPLGRFQASLLCAGTIAVCGPEADVSLNGEPIPMWESVPVRAGDQLGCGVIRGAGYRLYLAVAGGIVVPAVFGSKSTFLVAGIGGHDGRALERADILRIGAPDGDPRRRRRVPASLRPVYSDSWEIEVLRGPHADPDFLTAEDFAEFLGTAWRCDLSSDRVAVRFNPHRFRWARDGGDIAGGHPSNILDGSYPLGGILAYGDVLTILGPDSHTSGGFAVIATVASASLWKVGQLRPGRDAVTFREVDLEQAAALDAHTRRLLDSRTLEVR</sequence>
<dbReference type="GO" id="GO:0016787">
    <property type="term" value="F:hydrolase activity"/>
    <property type="evidence" value="ECO:0007669"/>
    <property type="project" value="UniProtKB-KW"/>
</dbReference>
<dbReference type="InterPro" id="IPR052708">
    <property type="entry name" value="PxpC"/>
</dbReference>
<name>A0A1H2QH51_9PSEU</name>
<dbReference type="Gene3D" id="2.40.100.10">
    <property type="entry name" value="Cyclophilin-like"/>
    <property type="match status" value="1"/>
</dbReference>
<dbReference type="SUPFAM" id="SSF50891">
    <property type="entry name" value="Cyclophilin-like"/>
    <property type="match status" value="1"/>
</dbReference>
<dbReference type="Pfam" id="PF02626">
    <property type="entry name" value="CT_A_B"/>
    <property type="match status" value="1"/>
</dbReference>
<dbReference type="SMART" id="SM00797">
    <property type="entry name" value="AHS2"/>
    <property type="match status" value="1"/>
</dbReference>
<evidence type="ECO:0000256" key="2">
    <source>
        <dbReference type="ARBA" id="ARBA00022801"/>
    </source>
</evidence>
<proteinExistence type="predicted"/>
<keyword evidence="3" id="KW-0067">ATP-binding</keyword>
<gene>
    <name evidence="5" type="ORF">SAMN05216215_100191</name>
</gene>
<keyword evidence="6" id="KW-1185">Reference proteome</keyword>